<protein>
    <submittedName>
        <fullName evidence="1">Uncharacterized protein</fullName>
    </submittedName>
</protein>
<dbReference type="EMBL" id="CP012603">
    <property type="protein sequence ID" value="ALE37959.1"/>
    <property type="molecule type" value="Genomic_DNA"/>
</dbReference>
<gene>
    <name evidence="1" type="ORF">G436_0741</name>
</gene>
<proteinExistence type="predicted"/>
<evidence type="ECO:0000313" key="2">
    <source>
        <dbReference type="Proteomes" id="UP000056502"/>
    </source>
</evidence>
<sequence length="41" mass="5242">MKKLSFWVLWKFLLRLIQNFRMNHFEFSVKYGSSHRNYYIL</sequence>
<name>A0A0M4NH83_LEPIR</name>
<dbReference type="Proteomes" id="UP000056502">
    <property type="component" value="Chromosome I"/>
</dbReference>
<organism evidence="1">
    <name type="scientific">Leptospira interrogans serovar Hardjo str. Norma</name>
    <dbReference type="NCBI Taxonomy" id="1279460"/>
    <lineage>
        <taxon>Bacteria</taxon>
        <taxon>Pseudomonadati</taxon>
        <taxon>Spirochaetota</taxon>
        <taxon>Spirochaetia</taxon>
        <taxon>Leptospirales</taxon>
        <taxon>Leptospiraceae</taxon>
        <taxon>Leptospira</taxon>
    </lineage>
</organism>
<accession>A0A0M4NH83</accession>
<dbReference type="PATRIC" id="fig|1279460.3.peg.747"/>
<evidence type="ECO:0000313" key="1">
    <source>
        <dbReference type="EMBL" id="ALE37959.1"/>
    </source>
</evidence>
<reference evidence="1 2" key="1">
    <citation type="journal article" date="2015" name="Genome Announc.">
        <title>Whole-Genome Sequence of Leptospira interrogans Serovar Hardjo Subtype Hardjoprajitno Strain Norma, Isolated from Cattle in a Leptospirosis Outbreak in Brazil.</title>
        <authorList>
            <person name="Cosate M.R."/>
            <person name="Soares S.C."/>
            <person name="Mendes T.A."/>
            <person name="Raittz R.T."/>
            <person name="Moreira E.C."/>
            <person name="Leite R."/>
            <person name="Fernandes G.R."/>
            <person name="Haddad J.P."/>
            <person name="Ortega J.M."/>
        </authorList>
    </citation>
    <scope>NUCLEOTIDE SEQUENCE [LARGE SCALE GENOMIC DNA]</scope>
    <source>
        <strain evidence="1 2">Norma</strain>
    </source>
</reference>
<dbReference type="AlphaFoldDB" id="A0A0M4NH83"/>